<name>A0A034WUB7_BACDO</name>
<evidence type="ECO:0000256" key="1">
    <source>
        <dbReference type="ARBA" id="ARBA00004294"/>
    </source>
</evidence>
<evidence type="ECO:0000256" key="2">
    <source>
        <dbReference type="ARBA" id="ARBA00009170"/>
    </source>
</evidence>
<dbReference type="InterPro" id="IPR033468">
    <property type="entry name" value="Metaxin_GST"/>
</dbReference>
<dbReference type="CDD" id="cd03212">
    <property type="entry name" value="GST_C_Metaxin1_3"/>
    <property type="match status" value="1"/>
</dbReference>
<feature type="transmembrane region" description="Helical" evidence="8">
    <location>
        <begin position="278"/>
        <end position="298"/>
    </location>
</feature>
<dbReference type="OrthoDB" id="5835136at2759"/>
<feature type="domain" description="Mitochondrial outer membrane transport complex Sam37/metaxin N-terminal" evidence="9">
    <location>
        <begin position="23"/>
        <end position="142"/>
    </location>
</feature>
<dbReference type="CDD" id="cd03078">
    <property type="entry name" value="GST_N_Metaxin1_like"/>
    <property type="match status" value="1"/>
</dbReference>
<dbReference type="InterPro" id="IPR036282">
    <property type="entry name" value="Glutathione-S-Trfase_C_sf"/>
</dbReference>
<evidence type="ECO:0000256" key="5">
    <source>
        <dbReference type="ARBA" id="ARBA00022927"/>
    </source>
</evidence>
<comment type="similarity">
    <text evidence="2">Belongs to the metaxin family.</text>
</comment>
<dbReference type="PANTHER" id="PTHR12289:SF41">
    <property type="entry name" value="FAILED AXON CONNECTIONS-RELATED"/>
    <property type="match status" value="1"/>
</dbReference>
<keyword evidence="8" id="KW-1133">Transmembrane helix</keyword>
<gene>
    <name evidence="11" type="primary">MTX1</name>
    <name evidence="13" type="synonym">LOC105231550</name>
</gene>
<evidence type="ECO:0000256" key="4">
    <source>
        <dbReference type="ARBA" id="ARBA00022787"/>
    </source>
</evidence>
<keyword evidence="12" id="KW-1185">Reference proteome</keyword>
<keyword evidence="7 8" id="KW-0472">Membrane</keyword>
<dbReference type="GeneID" id="105231550"/>
<dbReference type="GO" id="GO:0001401">
    <property type="term" value="C:SAM complex"/>
    <property type="evidence" value="ECO:0007669"/>
    <property type="project" value="InterPro"/>
</dbReference>
<evidence type="ECO:0000256" key="7">
    <source>
        <dbReference type="ARBA" id="ARBA00023136"/>
    </source>
</evidence>
<reference evidence="11" key="1">
    <citation type="journal article" date="2014" name="BMC Genomics">
        <title>Characterizing the developmental transcriptome of the oriental fruit fly, Bactrocera dorsalis (Diptera: Tephritidae) through comparative genomic analysis with Drosophila melanogaster utilizing modENCODE datasets.</title>
        <authorList>
            <person name="Geib S.M."/>
            <person name="Calla B."/>
            <person name="Hall B."/>
            <person name="Hou S."/>
            <person name="Manoukis N.C."/>
        </authorList>
    </citation>
    <scope>NUCLEOTIDE SEQUENCE</scope>
    <source>
        <strain evidence="11">Punador</strain>
    </source>
</reference>
<evidence type="ECO:0000259" key="10">
    <source>
        <dbReference type="Pfam" id="PF17171"/>
    </source>
</evidence>
<evidence type="ECO:0000313" key="12">
    <source>
        <dbReference type="Proteomes" id="UP001652620"/>
    </source>
</evidence>
<evidence type="ECO:0000256" key="6">
    <source>
        <dbReference type="ARBA" id="ARBA00023128"/>
    </source>
</evidence>
<dbReference type="GO" id="GO:0015031">
    <property type="term" value="P:protein transport"/>
    <property type="evidence" value="ECO:0007669"/>
    <property type="project" value="UniProtKB-KW"/>
</dbReference>
<accession>A0A034WUB7</accession>
<dbReference type="Proteomes" id="UP001652620">
    <property type="component" value="Unplaced"/>
</dbReference>
<keyword evidence="3" id="KW-0813">Transport</keyword>
<evidence type="ECO:0000256" key="3">
    <source>
        <dbReference type="ARBA" id="ARBA00022448"/>
    </source>
</evidence>
<dbReference type="GO" id="GO:0007005">
    <property type="term" value="P:mitochondrion organization"/>
    <property type="evidence" value="ECO:0007669"/>
    <property type="project" value="TreeGrafter"/>
</dbReference>
<reference evidence="13" key="2">
    <citation type="submission" date="2025-04" db="UniProtKB">
        <authorList>
            <consortium name="RefSeq"/>
        </authorList>
    </citation>
    <scope>IDENTIFICATION</scope>
    <source>
        <strain evidence="13">Punador</strain>
    </source>
</reference>
<evidence type="ECO:0000259" key="9">
    <source>
        <dbReference type="Pfam" id="PF10568"/>
    </source>
</evidence>
<evidence type="ECO:0000313" key="13">
    <source>
        <dbReference type="RefSeq" id="XP_011211202.1"/>
    </source>
</evidence>
<dbReference type="OMA" id="FPYNLYY"/>
<dbReference type="Pfam" id="PF17171">
    <property type="entry name" value="GST_C_6"/>
    <property type="match status" value="1"/>
</dbReference>
<dbReference type="InterPro" id="IPR050931">
    <property type="entry name" value="Mito_Protein_Transport_Metaxin"/>
</dbReference>
<protein>
    <submittedName>
        <fullName evidence="13">Metaxin-1 homolog</fullName>
    </submittedName>
    <submittedName>
        <fullName evidence="11">Metaxin-1-like protein</fullName>
    </submittedName>
</protein>
<comment type="subcellular location">
    <subcellularLocation>
        <location evidence="1">Mitochondrion outer membrane</location>
    </subcellularLocation>
</comment>
<keyword evidence="5" id="KW-0653">Protein transport</keyword>
<proteinExistence type="inferred from homology"/>
<dbReference type="InterPro" id="IPR019564">
    <property type="entry name" value="Sam37/metaxin_N"/>
</dbReference>
<sequence length="325" mass="37495">MHLGGVLYVYKGEWGLPSIDFDCLRALCLVKFTRCPLQIETNANPIRSSTGKLPYLQIGNKRFCGYREIKKLLDKEGYPIDANLQENYKLLSPAYANWVFTNLHSYYYYFMFGEPNNFDTTRSLYAKRTMFPFNFFYPSSYQREACDIVMVMGGFDPRDKLENHDGDHLIANAKKCVNLLSKKLGKKVWFFGDVFSEFDAIVYSYLSVLFKATLPNNPLQNHIKGCQNLVNFINRITKDIFKNEGFNSLKAIKSQSSNDPLLTATERHFLESEKKTKILAAIGAVVAMGTFAAWRGVYKQFSNSRRYYDGLEYEDDEALEDDEMD</sequence>
<organism evidence="11">
    <name type="scientific">Bactrocera dorsalis</name>
    <name type="common">Oriental fruit fly</name>
    <name type="synonym">Dacus dorsalis</name>
    <dbReference type="NCBI Taxonomy" id="27457"/>
    <lineage>
        <taxon>Eukaryota</taxon>
        <taxon>Metazoa</taxon>
        <taxon>Ecdysozoa</taxon>
        <taxon>Arthropoda</taxon>
        <taxon>Hexapoda</taxon>
        <taxon>Insecta</taxon>
        <taxon>Pterygota</taxon>
        <taxon>Neoptera</taxon>
        <taxon>Endopterygota</taxon>
        <taxon>Diptera</taxon>
        <taxon>Brachycera</taxon>
        <taxon>Muscomorpha</taxon>
        <taxon>Tephritoidea</taxon>
        <taxon>Tephritidae</taxon>
        <taxon>Bactrocera</taxon>
        <taxon>Bactrocera</taxon>
    </lineage>
</organism>
<feature type="domain" description="Metaxin glutathione S-transferase" evidence="10">
    <location>
        <begin position="173"/>
        <end position="236"/>
    </location>
</feature>
<keyword evidence="6" id="KW-0496">Mitochondrion</keyword>
<dbReference type="EMBL" id="GAKP01000753">
    <property type="protein sequence ID" value="JAC58199.1"/>
    <property type="molecule type" value="Transcribed_RNA"/>
</dbReference>
<keyword evidence="4" id="KW-1000">Mitochondrion outer membrane</keyword>
<dbReference type="AlphaFoldDB" id="A0A034WUB7"/>
<dbReference type="KEGG" id="bdr:105231550"/>
<evidence type="ECO:0000256" key="8">
    <source>
        <dbReference type="SAM" id="Phobius"/>
    </source>
</evidence>
<dbReference type="Pfam" id="PF10568">
    <property type="entry name" value="Tom37"/>
    <property type="match status" value="1"/>
</dbReference>
<dbReference type="RefSeq" id="XP_011211202.1">
    <property type="nucleotide sequence ID" value="XM_011212900.3"/>
</dbReference>
<dbReference type="SUPFAM" id="SSF47616">
    <property type="entry name" value="GST C-terminal domain-like"/>
    <property type="match status" value="1"/>
</dbReference>
<evidence type="ECO:0000313" key="11">
    <source>
        <dbReference type="EMBL" id="JAC58199.1"/>
    </source>
</evidence>
<dbReference type="PANTHER" id="PTHR12289">
    <property type="entry name" value="METAXIN RELATED"/>
    <property type="match status" value="1"/>
</dbReference>
<keyword evidence="8" id="KW-0812">Transmembrane</keyword>